<keyword evidence="4" id="KW-0378">Hydrolase</keyword>
<comment type="catalytic activity">
    <reaction evidence="1">
        <text>Hydrolysis of terminal non-reducing N-acetyl-D-hexosamine residues in N-acetyl-beta-D-hexosaminides.</text>
        <dbReference type="EC" id="3.2.1.52"/>
    </reaction>
</comment>
<dbReference type="CDD" id="cd06563">
    <property type="entry name" value="GH20_chitobiase-like"/>
    <property type="match status" value="1"/>
</dbReference>
<dbReference type="InterPro" id="IPR036514">
    <property type="entry name" value="SGNH_hydro_sf"/>
</dbReference>
<dbReference type="SUPFAM" id="SSF55545">
    <property type="entry name" value="beta-N-acetylhexosaminidase-like domain"/>
    <property type="match status" value="1"/>
</dbReference>
<name>A0A644V0Z9_9ZZZZ</name>
<evidence type="ECO:0000256" key="2">
    <source>
        <dbReference type="ARBA" id="ARBA00006285"/>
    </source>
</evidence>
<dbReference type="Gene3D" id="3.30.379.10">
    <property type="entry name" value="Chitobiase/beta-hexosaminidase domain 2-like"/>
    <property type="match status" value="1"/>
</dbReference>
<feature type="domain" description="SGNH hydrolase-type esterase N-terminal" evidence="9">
    <location>
        <begin position="556"/>
        <end position="684"/>
    </location>
</feature>
<keyword evidence="5" id="KW-0326">Glycosidase</keyword>
<evidence type="ECO:0000256" key="4">
    <source>
        <dbReference type="ARBA" id="ARBA00022801"/>
    </source>
</evidence>
<sequence length="877" mass="99253">MNASKLTAVLLLTLFLSCFSFESKAQTDYIIPKPVSVVKQKTEFAIDNNTQINLLENSRLMVQNGNYLSEQVNTLFQKNLKTVVGKRKVNDAINISIDKKLGEEAYSLEIKDKQINLSGGSHKGIFYGIQTLLQAIPDEYLSKESGKQIIVPGVKINDYPRFEYRGAMLDVCRHFYTVEEVKRFIDILALHKINTFHWHLTEDQGWRIEIKRYPELTEIGSVRQQTLANHNRDKVHLYDGKPHSGFYTQEDIKSVVQYATDRFITVIPEIDMPGHMLAALAAYPHLACDETKQYKVAEKWGVFHEVLCIGKESTFEFAQNVLIEVMELFPSKYIHIGGDECPSTTWKTCPHCQARMKKENLAKESNLQNYFTHRIETFLQAHGREMIGWDEVLEGGVSQTATIMSWRGTKGGIEAAKKGNKVIMTPGTHCYFDKYQSKKTTAEPLAIGGYIPVSKVYEFDPLLDLSQEECKNVLGLQANLWTEYIKDFKQVQYMLLPRLAALAEVGWTYGERNEDEFLTRLKQLTKRYDALGYHYARHIFTDLEGKFIKADSLTWVGKASNTKNIYHRVDTAIYKKMPQKVKSLFTNSAGIAIAFTTNSSSIAAKWSVKNGKGLPNMPDINSMGLDLYIKKGGTWRYAGIGRPEGSYSEQMIATNMDTLAKECLLYLPTYDEITSLEIGVDKSSFIKPSASPFEGKYVIYGSSITQGASASRAGLAYPARMARATGLNFINLGLSGNGKMEAPVIEMLGDIACDAYIMDCIANPSPEEILERAPYAIRYLRKKHPETPIIFIQSVVREKGLFDEKVRLKSKQQNEAIERVFNELQKEQIPHLYLIKENNFLGTDNEGTIDGVHPNDIGFDRMIRVIQPAILSILTKK</sequence>
<dbReference type="InterPro" id="IPR025705">
    <property type="entry name" value="Beta_hexosaminidase_sua/sub"/>
</dbReference>
<organism evidence="10">
    <name type="scientific">bioreactor metagenome</name>
    <dbReference type="NCBI Taxonomy" id="1076179"/>
    <lineage>
        <taxon>unclassified sequences</taxon>
        <taxon>metagenomes</taxon>
        <taxon>ecological metagenomes</taxon>
    </lineage>
</organism>
<dbReference type="SUPFAM" id="SSF51445">
    <property type="entry name" value="(Trans)glycosidases"/>
    <property type="match status" value="1"/>
</dbReference>
<dbReference type="InterPro" id="IPR029018">
    <property type="entry name" value="Hex-like_dom2"/>
</dbReference>
<dbReference type="Pfam" id="PF14607">
    <property type="entry name" value="GxDLY"/>
    <property type="match status" value="1"/>
</dbReference>
<dbReference type="GO" id="GO:0004563">
    <property type="term" value="F:beta-N-acetylhexosaminidase activity"/>
    <property type="evidence" value="ECO:0007669"/>
    <property type="project" value="UniProtKB-EC"/>
</dbReference>
<evidence type="ECO:0000259" key="7">
    <source>
        <dbReference type="Pfam" id="PF02838"/>
    </source>
</evidence>
<dbReference type="PRINTS" id="PR00738">
    <property type="entry name" value="GLHYDRLASE20"/>
</dbReference>
<dbReference type="Pfam" id="PF02838">
    <property type="entry name" value="Glyco_hydro_20b"/>
    <property type="match status" value="1"/>
</dbReference>
<feature type="domain" description="SGNH hydrolase-type esterase" evidence="8">
    <location>
        <begin position="697"/>
        <end position="870"/>
    </location>
</feature>
<evidence type="ECO:0000256" key="3">
    <source>
        <dbReference type="ARBA" id="ARBA00012663"/>
    </source>
</evidence>
<dbReference type="AlphaFoldDB" id="A0A644V0Z9"/>
<dbReference type="SUPFAM" id="SSF52266">
    <property type="entry name" value="SGNH hydrolase"/>
    <property type="match status" value="1"/>
</dbReference>
<evidence type="ECO:0000259" key="6">
    <source>
        <dbReference type="Pfam" id="PF00728"/>
    </source>
</evidence>
<dbReference type="Gene3D" id="3.20.20.80">
    <property type="entry name" value="Glycosidases"/>
    <property type="match status" value="1"/>
</dbReference>
<dbReference type="PANTHER" id="PTHR22600">
    <property type="entry name" value="BETA-HEXOSAMINIDASE"/>
    <property type="match status" value="1"/>
</dbReference>
<reference evidence="10" key="1">
    <citation type="submission" date="2019-08" db="EMBL/GenBank/DDBJ databases">
        <authorList>
            <person name="Kucharzyk K."/>
            <person name="Murdoch R.W."/>
            <person name="Higgins S."/>
            <person name="Loffler F."/>
        </authorList>
    </citation>
    <scope>NUCLEOTIDE SEQUENCE</scope>
</reference>
<dbReference type="GO" id="GO:0030203">
    <property type="term" value="P:glycosaminoglycan metabolic process"/>
    <property type="evidence" value="ECO:0007669"/>
    <property type="project" value="TreeGrafter"/>
</dbReference>
<dbReference type="InterPro" id="IPR013830">
    <property type="entry name" value="SGNH_hydro"/>
</dbReference>
<comment type="similarity">
    <text evidence="2">Belongs to the glycosyl hydrolase 20 family.</text>
</comment>
<comment type="caution">
    <text evidence="10">The sequence shown here is derived from an EMBL/GenBank/DDBJ whole genome shotgun (WGS) entry which is preliminary data.</text>
</comment>
<dbReference type="PANTHER" id="PTHR22600:SF57">
    <property type="entry name" value="BETA-N-ACETYLHEXOSAMINIDASE"/>
    <property type="match status" value="1"/>
</dbReference>
<dbReference type="Pfam" id="PF00728">
    <property type="entry name" value="Glyco_hydro_20"/>
    <property type="match status" value="1"/>
</dbReference>
<feature type="domain" description="Beta-hexosaminidase bacterial type N-terminal" evidence="7">
    <location>
        <begin position="29"/>
        <end position="159"/>
    </location>
</feature>
<dbReference type="Gene3D" id="3.40.50.1110">
    <property type="entry name" value="SGNH hydrolase"/>
    <property type="match status" value="1"/>
</dbReference>
<dbReference type="EMBL" id="VSSQ01000198">
    <property type="protein sequence ID" value="MPL85008.1"/>
    <property type="molecule type" value="Genomic_DNA"/>
</dbReference>
<feature type="domain" description="Glycoside hydrolase family 20 catalytic" evidence="6">
    <location>
        <begin position="162"/>
        <end position="508"/>
    </location>
</feature>
<proteinExistence type="inferred from homology"/>
<evidence type="ECO:0000259" key="9">
    <source>
        <dbReference type="Pfam" id="PF14607"/>
    </source>
</evidence>
<evidence type="ECO:0000313" key="10">
    <source>
        <dbReference type="EMBL" id="MPL85008.1"/>
    </source>
</evidence>
<dbReference type="InterPro" id="IPR015883">
    <property type="entry name" value="Glyco_hydro_20_cat"/>
</dbReference>
<evidence type="ECO:0000259" key="8">
    <source>
        <dbReference type="Pfam" id="PF14606"/>
    </source>
</evidence>
<dbReference type="Pfam" id="PF14606">
    <property type="entry name" value="Lipase_GDSL_3"/>
    <property type="match status" value="1"/>
</dbReference>
<dbReference type="InterPro" id="IPR015882">
    <property type="entry name" value="HEX_bac_N"/>
</dbReference>
<dbReference type="Gene3D" id="2.60.120.260">
    <property type="entry name" value="Galactose-binding domain-like"/>
    <property type="match status" value="1"/>
</dbReference>
<dbReference type="EC" id="3.2.1.52" evidence="3"/>
<gene>
    <name evidence="10" type="ORF">SDC9_30974</name>
</gene>
<dbReference type="PROSITE" id="PS51257">
    <property type="entry name" value="PROKAR_LIPOPROTEIN"/>
    <property type="match status" value="1"/>
</dbReference>
<protein>
    <recommendedName>
        <fullName evidence="3">beta-N-acetylhexosaminidase</fullName>
        <ecNumber evidence="3">3.2.1.52</ecNumber>
    </recommendedName>
</protein>
<dbReference type="InterPro" id="IPR017853">
    <property type="entry name" value="GH"/>
</dbReference>
<dbReference type="GO" id="GO:0005975">
    <property type="term" value="P:carbohydrate metabolic process"/>
    <property type="evidence" value="ECO:0007669"/>
    <property type="project" value="InterPro"/>
</dbReference>
<evidence type="ECO:0000256" key="5">
    <source>
        <dbReference type="ARBA" id="ARBA00023295"/>
    </source>
</evidence>
<dbReference type="GO" id="GO:0016020">
    <property type="term" value="C:membrane"/>
    <property type="evidence" value="ECO:0007669"/>
    <property type="project" value="TreeGrafter"/>
</dbReference>
<accession>A0A644V0Z9</accession>
<dbReference type="InterPro" id="IPR032740">
    <property type="entry name" value="GxDLY"/>
</dbReference>
<evidence type="ECO:0000256" key="1">
    <source>
        <dbReference type="ARBA" id="ARBA00001231"/>
    </source>
</evidence>